<evidence type="ECO:0000259" key="6">
    <source>
        <dbReference type="PROSITE" id="PS50111"/>
    </source>
</evidence>
<dbReference type="OrthoDB" id="1705309at2"/>
<evidence type="ECO:0000259" key="7">
    <source>
        <dbReference type="PROSITE" id="PS50885"/>
    </source>
</evidence>
<dbReference type="EMBL" id="CP003326">
    <property type="protein sequence ID" value="AFS79149.1"/>
    <property type="molecule type" value="Genomic_DNA"/>
</dbReference>
<keyword evidence="5" id="KW-1133">Transmembrane helix</keyword>
<feature type="domain" description="Methyl-accepting transducer" evidence="6">
    <location>
        <begin position="282"/>
        <end position="540"/>
    </location>
</feature>
<dbReference type="PRINTS" id="PR00260">
    <property type="entry name" value="CHEMTRNSDUCR"/>
</dbReference>
<feature type="coiled-coil region" evidence="4">
    <location>
        <begin position="269"/>
        <end position="303"/>
    </location>
</feature>
<dbReference type="PROSITE" id="PS50111">
    <property type="entry name" value="CHEMOTAXIS_TRANSDUC_2"/>
    <property type="match status" value="1"/>
</dbReference>
<dbReference type="eggNOG" id="COG0840">
    <property type="taxonomic scope" value="Bacteria"/>
</dbReference>
<dbReference type="Pfam" id="PF00015">
    <property type="entry name" value="MCPsignal"/>
    <property type="match status" value="1"/>
</dbReference>
<protein>
    <submittedName>
        <fullName evidence="8">Methyl-accepting chemotaxis protein Mcp</fullName>
    </submittedName>
</protein>
<name>K0B0V2_GOTA9</name>
<dbReference type="PANTHER" id="PTHR43531">
    <property type="entry name" value="PROTEIN ICFG"/>
    <property type="match status" value="1"/>
</dbReference>
<feature type="domain" description="HAMP" evidence="7">
    <location>
        <begin position="210"/>
        <end position="263"/>
    </location>
</feature>
<dbReference type="PROSITE" id="PS50885">
    <property type="entry name" value="HAMP"/>
    <property type="match status" value="1"/>
</dbReference>
<dbReference type="RefSeq" id="WP_014968285.1">
    <property type="nucleotide sequence ID" value="NC_018664.1"/>
</dbReference>
<gene>
    <name evidence="8" type="primary">mcp10</name>
    <name evidence="8" type="ordered locus">Curi_c21460</name>
</gene>
<dbReference type="Pfam" id="PF12729">
    <property type="entry name" value="4HB_MCP_1"/>
    <property type="match status" value="1"/>
</dbReference>
<evidence type="ECO:0000256" key="1">
    <source>
        <dbReference type="ARBA" id="ARBA00022500"/>
    </source>
</evidence>
<dbReference type="SUPFAM" id="SSF58104">
    <property type="entry name" value="Methyl-accepting chemotaxis protein (MCP) signaling domain"/>
    <property type="match status" value="1"/>
</dbReference>
<organism evidence="8 9">
    <name type="scientific">Gottschalkia acidurici (strain ATCC 7906 / DSM 604 / BCRC 14475 / CIP 104303 / KCTC 5404 / NCIMB 10678 / 9a)</name>
    <name type="common">Clostridium acidurici</name>
    <dbReference type="NCBI Taxonomy" id="1128398"/>
    <lineage>
        <taxon>Bacteria</taxon>
        <taxon>Bacillati</taxon>
        <taxon>Bacillota</taxon>
        <taxon>Tissierellia</taxon>
        <taxon>Tissierellales</taxon>
        <taxon>Gottschalkiaceae</taxon>
        <taxon>Gottschalkia</taxon>
    </lineage>
</organism>
<evidence type="ECO:0000256" key="5">
    <source>
        <dbReference type="SAM" id="Phobius"/>
    </source>
</evidence>
<keyword evidence="5" id="KW-0812">Transmembrane</keyword>
<dbReference type="HOGENOM" id="CLU_000445_107_19_9"/>
<dbReference type="AlphaFoldDB" id="K0B0V2"/>
<dbReference type="InterPro" id="IPR003660">
    <property type="entry name" value="HAMP_dom"/>
</dbReference>
<dbReference type="Gene3D" id="1.10.287.950">
    <property type="entry name" value="Methyl-accepting chemotaxis protein"/>
    <property type="match status" value="1"/>
</dbReference>
<dbReference type="Proteomes" id="UP000006094">
    <property type="component" value="Chromosome"/>
</dbReference>
<dbReference type="InterPro" id="IPR024478">
    <property type="entry name" value="HlyB_4HB_MCP"/>
</dbReference>
<keyword evidence="9" id="KW-1185">Reference proteome</keyword>
<dbReference type="InterPro" id="IPR051310">
    <property type="entry name" value="MCP_chemotaxis"/>
</dbReference>
<keyword evidence="3" id="KW-0807">Transducer</keyword>
<evidence type="ECO:0000256" key="2">
    <source>
        <dbReference type="ARBA" id="ARBA00029447"/>
    </source>
</evidence>
<dbReference type="GO" id="GO:0006935">
    <property type="term" value="P:chemotaxis"/>
    <property type="evidence" value="ECO:0007669"/>
    <property type="project" value="UniProtKB-KW"/>
</dbReference>
<evidence type="ECO:0000313" key="8">
    <source>
        <dbReference type="EMBL" id="AFS79149.1"/>
    </source>
</evidence>
<keyword evidence="1" id="KW-0145">Chemotaxis</keyword>
<dbReference type="SMART" id="SM00283">
    <property type="entry name" value="MA"/>
    <property type="match status" value="1"/>
</dbReference>
<accession>K0B0V2</accession>
<evidence type="ECO:0000256" key="4">
    <source>
        <dbReference type="SAM" id="Coils"/>
    </source>
</evidence>
<keyword evidence="4" id="KW-0175">Coiled coil</keyword>
<dbReference type="STRING" id="1128398.Curi_c21460"/>
<evidence type="ECO:0000313" key="9">
    <source>
        <dbReference type="Proteomes" id="UP000006094"/>
    </source>
</evidence>
<sequence>MTTFLNLKIRTKLVLLSSAFLLAYTVIVFFGYHYVQDSYKGLEKMYLDQLNSVEKLIDLRNQTRAYKADVFDFLLSGGQSDQVFNEIDTRKNNINGLIKELEKLSDTPEEKNMLQNIIEGLVFFEDTSNKTIEMAQAGDIHGAHEFYKSNTEKLERFQDDVRSLSDHNVNLSKEMYRQSEKSKHFALIFMAIIFISTTILTFIVSRLIIKSIVSPINYVVRILGKMSEGDFSHDIKIVNSNNEVSVMLNSLCVMSNSVRDILRSVYNESKNVSNLIQDVEQNVEILNNETEEITANVQELSATVEQTAASSEEINVTTGDVQNNIEQIHNKIIEANNSINDIDSRAIELKHDAEASRKSAVEVYSSVNIEISKAIEDSNGIEKIKVLSDTILEITEQTELLALNAAIESARAGEIGRGFAVVADEIRKLSEDSKIAANEIKDVVEIVVSIVNGFTQSSYKILNFIEEKVISDYDMLVNTSENYSKDLSYITYITKDFEDTVNILKESIGNVSLSMNEITEASNEEALNISSISEAISNVATEVEDILSGTVSTKNSMEKLLSEVEKFEI</sequence>
<feature type="transmembrane region" description="Helical" evidence="5">
    <location>
        <begin position="13"/>
        <end position="35"/>
    </location>
</feature>
<dbReference type="InterPro" id="IPR004089">
    <property type="entry name" value="MCPsignal_dom"/>
</dbReference>
<dbReference type="GO" id="GO:0007165">
    <property type="term" value="P:signal transduction"/>
    <property type="evidence" value="ECO:0007669"/>
    <property type="project" value="UniProtKB-KW"/>
</dbReference>
<reference evidence="8 9" key="1">
    <citation type="journal article" date="2012" name="PLoS ONE">
        <title>The purine-utilizing bacterium Clostridium acidurici 9a: a genome-guided metabolic reconsideration.</title>
        <authorList>
            <person name="Hartwich K."/>
            <person name="Poehlein A."/>
            <person name="Daniel R."/>
        </authorList>
    </citation>
    <scope>NUCLEOTIDE SEQUENCE [LARGE SCALE GENOMIC DNA]</scope>
    <source>
        <strain evidence="9">ATCC 7906 / DSM 604 / BCRC 14475 / CIP 104303 / KCTC 5404 / NCIMB 10678 / 9a</strain>
    </source>
</reference>
<keyword evidence="5" id="KW-0472">Membrane</keyword>
<dbReference type="PANTHER" id="PTHR43531:SF11">
    <property type="entry name" value="METHYL-ACCEPTING CHEMOTAXIS PROTEIN 3"/>
    <property type="match status" value="1"/>
</dbReference>
<feature type="transmembrane region" description="Helical" evidence="5">
    <location>
        <begin position="185"/>
        <end position="209"/>
    </location>
</feature>
<comment type="similarity">
    <text evidence="2">Belongs to the methyl-accepting chemotaxis (MCP) protein family.</text>
</comment>
<dbReference type="KEGG" id="cad:Curi_c21460"/>
<dbReference type="InterPro" id="IPR004090">
    <property type="entry name" value="Chemotax_Me-accpt_rcpt"/>
</dbReference>
<evidence type="ECO:0000256" key="3">
    <source>
        <dbReference type="PROSITE-ProRule" id="PRU00284"/>
    </source>
</evidence>
<dbReference type="GO" id="GO:0004888">
    <property type="term" value="F:transmembrane signaling receptor activity"/>
    <property type="evidence" value="ECO:0007669"/>
    <property type="project" value="InterPro"/>
</dbReference>
<proteinExistence type="inferred from homology"/>
<dbReference type="PATRIC" id="fig|1128398.3.peg.2217"/>
<dbReference type="GO" id="GO:0005886">
    <property type="term" value="C:plasma membrane"/>
    <property type="evidence" value="ECO:0007669"/>
    <property type="project" value="TreeGrafter"/>
</dbReference>